<accession>A0A7J8I823</accession>
<dbReference type="CDD" id="cd00190">
    <property type="entry name" value="Tryp_SPc"/>
    <property type="match status" value="1"/>
</dbReference>
<organism evidence="16 17">
    <name type="scientific">Molossus molossus</name>
    <name type="common">Pallas' mastiff bat</name>
    <name type="synonym">Vespertilio molossus</name>
    <dbReference type="NCBI Taxonomy" id="27622"/>
    <lineage>
        <taxon>Eukaryota</taxon>
        <taxon>Metazoa</taxon>
        <taxon>Chordata</taxon>
        <taxon>Craniata</taxon>
        <taxon>Vertebrata</taxon>
        <taxon>Euteleostomi</taxon>
        <taxon>Mammalia</taxon>
        <taxon>Eutheria</taxon>
        <taxon>Laurasiatheria</taxon>
        <taxon>Chiroptera</taxon>
        <taxon>Yangochiroptera</taxon>
        <taxon>Molossidae</taxon>
        <taxon>Molossus</taxon>
    </lineage>
</organism>
<feature type="domain" description="Peptidase S1" evidence="15">
    <location>
        <begin position="28"/>
        <end position="255"/>
    </location>
</feature>
<dbReference type="FunFam" id="2.40.10.10:FF:000146">
    <property type="entry name" value="Serine protease 53"/>
    <property type="match status" value="1"/>
</dbReference>
<dbReference type="PANTHER" id="PTHR24271:SF51">
    <property type="entry name" value="GRANZYME M"/>
    <property type="match status" value="1"/>
</dbReference>
<dbReference type="SMART" id="SM00020">
    <property type="entry name" value="Tryp_SPc"/>
    <property type="match status" value="1"/>
</dbReference>
<evidence type="ECO:0000256" key="11">
    <source>
        <dbReference type="ARBA" id="ARBA00078807"/>
    </source>
</evidence>
<dbReference type="InterPro" id="IPR001254">
    <property type="entry name" value="Trypsin_dom"/>
</dbReference>
<dbReference type="Pfam" id="PF00089">
    <property type="entry name" value="Trypsin"/>
    <property type="match status" value="1"/>
</dbReference>
<dbReference type="SUPFAM" id="SSF50494">
    <property type="entry name" value="Trypsin-like serine proteases"/>
    <property type="match status" value="1"/>
</dbReference>
<dbReference type="InterPro" id="IPR033116">
    <property type="entry name" value="TRYPSIN_SER"/>
</dbReference>
<evidence type="ECO:0000256" key="9">
    <source>
        <dbReference type="ARBA" id="ARBA00054080"/>
    </source>
</evidence>
<dbReference type="GO" id="GO:0006508">
    <property type="term" value="P:proteolysis"/>
    <property type="evidence" value="ECO:0007669"/>
    <property type="project" value="UniProtKB-KW"/>
</dbReference>
<evidence type="ECO:0000256" key="5">
    <source>
        <dbReference type="ARBA" id="ARBA00022801"/>
    </source>
</evidence>
<dbReference type="PROSITE" id="PS00134">
    <property type="entry name" value="TRYPSIN_HIS"/>
    <property type="match status" value="1"/>
</dbReference>
<dbReference type="EMBL" id="JACASF010000004">
    <property type="protein sequence ID" value="KAF6480229.1"/>
    <property type="molecule type" value="Genomic_DNA"/>
</dbReference>
<evidence type="ECO:0000256" key="4">
    <source>
        <dbReference type="ARBA" id="ARBA00022729"/>
    </source>
</evidence>
<dbReference type="PROSITE" id="PS50240">
    <property type="entry name" value="TRYPSIN_DOM"/>
    <property type="match status" value="1"/>
</dbReference>
<feature type="chain" id="PRO_5029584521" description="Granzyme M" evidence="14">
    <location>
        <begin position="22"/>
        <end position="269"/>
    </location>
</feature>
<dbReference type="InParanoid" id="A0A7J8I823"/>
<dbReference type="GO" id="GO:0004252">
    <property type="term" value="F:serine-type endopeptidase activity"/>
    <property type="evidence" value="ECO:0007669"/>
    <property type="project" value="InterPro"/>
</dbReference>
<proteinExistence type="predicted"/>
<comment type="caution">
    <text evidence="16">The sequence shown here is derived from an EMBL/GenBank/DDBJ whole genome shotgun (WGS) entry which is preliminary data.</text>
</comment>
<dbReference type="Gene3D" id="2.40.10.10">
    <property type="entry name" value="Trypsin-like serine proteases"/>
    <property type="match status" value="2"/>
</dbReference>
<evidence type="ECO:0000256" key="3">
    <source>
        <dbReference type="ARBA" id="ARBA00022670"/>
    </source>
</evidence>
<evidence type="ECO:0000313" key="17">
    <source>
        <dbReference type="Proteomes" id="UP000550707"/>
    </source>
</evidence>
<dbReference type="PRINTS" id="PR00722">
    <property type="entry name" value="CHYMOTRYPSIN"/>
</dbReference>
<dbReference type="InterPro" id="IPR001314">
    <property type="entry name" value="Peptidase_S1A"/>
</dbReference>
<dbReference type="InterPro" id="IPR043504">
    <property type="entry name" value="Peptidase_S1_PA_chymotrypsin"/>
</dbReference>
<keyword evidence="17" id="KW-1185">Reference proteome</keyword>
<keyword evidence="6 13" id="KW-0720">Serine protease</keyword>
<comment type="function">
    <text evidence="9">Cleaves peptide substrates after methionine, leucine, and norleucine. Physiological substrates include EZR, alpha-tubulins and the apoptosis inhibitor BIRC5/Survivin. Promotes caspase activation and subsequent apoptosis of target cells.</text>
</comment>
<evidence type="ECO:0000256" key="13">
    <source>
        <dbReference type="RuleBase" id="RU363034"/>
    </source>
</evidence>
<keyword evidence="2" id="KW-0964">Secreted</keyword>
<dbReference type="PANTHER" id="PTHR24271">
    <property type="entry name" value="KALLIKREIN-RELATED"/>
    <property type="match status" value="1"/>
</dbReference>
<evidence type="ECO:0000256" key="1">
    <source>
        <dbReference type="ARBA" id="ARBA00004613"/>
    </source>
</evidence>
<dbReference type="InterPro" id="IPR018114">
    <property type="entry name" value="TRYPSIN_HIS"/>
</dbReference>
<dbReference type="PROSITE" id="PS00135">
    <property type="entry name" value="TRYPSIN_SER"/>
    <property type="match status" value="1"/>
</dbReference>
<dbReference type="FunCoup" id="A0A7J8I823">
    <property type="interactions" value="23"/>
</dbReference>
<keyword evidence="4 14" id="KW-0732">Signal</keyword>
<gene>
    <name evidence="16" type="ORF">HJG59_006104</name>
</gene>
<evidence type="ECO:0000256" key="6">
    <source>
        <dbReference type="ARBA" id="ARBA00022825"/>
    </source>
</evidence>
<dbReference type="AlphaFoldDB" id="A0A7J8I823"/>
<evidence type="ECO:0000256" key="14">
    <source>
        <dbReference type="SAM" id="SignalP"/>
    </source>
</evidence>
<comment type="subcellular location">
    <subcellularLocation>
        <location evidence="1">Secreted</location>
    </subcellularLocation>
</comment>
<evidence type="ECO:0000256" key="10">
    <source>
        <dbReference type="ARBA" id="ARBA00067130"/>
    </source>
</evidence>
<feature type="signal peptide" evidence="14">
    <location>
        <begin position="1"/>
        <end position="21"/>
    </location>
</feature>
<evidence type="ECO:0000256" key="7">
    <source>
        <dbReference type="ARBA" id="ARBA00023145"/>
    </source>
</evidence>
<keyword evidence="8" id="KW-1015">Disulfide bond</keyword>
<dbReference type="InterPro" id="IPR009003">
    <property type="entry name" value="Peptidase_S1_PA"/>
</dbReference>
<evidence type="ECO:0000256" key="8">
    <source>
        <dbReference type="ARBA" id="ARBA00023157"/>
    </source>
</evidence>
<evidence type="ECO:0000259" key="15">
    <source>
        <dbReference type="PROSITE" id="PS50240"/>
    </source>
</evidence>
<protein>
    <recommendedName>
        <fullName evidence="10">Granzyme M</fullName>
    </recommendedName>
    <alternativeName>
        <fullName evidence="11">Met-ase</fullName>
    </alternativeName>
    <alternativeName>
        <fullName evidence="12">Natural killer cell granular protease</fullName>
    </alternativeName>
</protein>
<keyword evidence="5 13" id="KW-0378">Hydrolase</keyword>
<keyword evidence="3 13" id="KW-0645">Protease</keyword>
<keyword evidence="7" id="KW-0865">Zymogen</keyword>
<evidence type="ECO:0000313" key="16">
    <source>
        <dbReference type="EMBL" id="KAF6480229.1"/>
    </source>
</evidence>
<name>A0A7J8I823_MOLMO</name>
<reference evidence="16 17" key="1">
    <citation type="journal article" date="2020" name="Nature">
        <title>Six reference-quality genomes reveal evolution of bat adaptations.</title>
        <authorList>
            <person name="Jebb D."/>
            <person name="Huang Z."/>
            <person name="Pippel M."/>
            <person name="Hughes G.M."/>
            <person name="Lavrichenko K."/>
            <person name="Devanna P."/>
            <person name="Winkler S."/>
            <person name="Jermiin L.S."/>
            <person name="Skirmuntt E.C."/>
            <person name="Katzourakis A."/>
            <person name="Burkitt-Gray L."/>
            <person name="Ray D.A."/>
            <person name="Sullivan K.A.M."/>
            <person name="Roscito J.G."/>
            <person name="Kirilenko B.M."/>
            <person name="Davalos L.M."/>
            <person name="Corthals A.P."/>
            <person name="Power M.L."/>
            <person name="Jones G."/>
            <person name="Ransome R.D."/>
            <person name="Dechmann D.K.N."/>
            <person name="Locatelli A.G."/>
            <person name="Puechmaille S.J."/>
            <person name="Fedrigo O."/>
            <person name="Jarvis E.D."/>
            <person name="Hiller M."/>
            <person name="Vernes S.C."/>
            <person name="Myers E.W."/>
            <person name="Teeling E.C."/>
        </authorList>
    </citation>
    <scope>NUCLEOTIDE SEQUENCE [LARGE SCALE GENOMIC DNA]</scope>
    <source>
        <strain evidence="16">MMolMol1</strain>
        <tissue evidence="16">Muscle</tissue>
    </source>
</reference>
<sequence length="269" mass="28640">MEAPLSLLLLLLALGILQAGGDTFKTDIIGGHEAAPHSRPYMVSLQKAGTHLCGGVLVHPWWVLTAAHCVAQPAQLLRLVLGLHRLGDPGLTFRVRAAVLHPSYKPAPKLENDLALLKLDGKVSRSKTVRPLALPRAHKAVTAGAKCSVAGWGLTQWSGPPAKALQELDVHVLDARMCNNSRFWNGGITPYMICLKAKSKNQAPCKGDSGGPLVCSKGQVAGILSFSSKTCTDIFKPPVAIAVAPYVSWIRKTISHRSDAPGVILTPLL</sequence>
<evidence type="ECO:0000256" key="12">
    <source>
        <dbReference type="ARBA" id="ARBA00079711"/>
    </source>
</evidence>
<dbReference type="Proteomes" id="UP000550707">
    <property type="component" value="Unassembled WGS sequence"/>
</dbReference>
<evidence type="ECO:0000256" key="2">
    <source>
        <dbReference type="ARBA" id="ARBA00022525"/>
    </source>
</evidence>
<dbReference type="GO" id="GO:0005576">
    <property type="term" value="C:extracellular region"/>
    <property type="evidence" value="ECO:0007669"/>
    <property type="project" value="UniProtKB-SubCell"/>
</dbReference>